<feature type="region of interest" description="Disordered" evidence="7">
    <location>
        <begin position="514"/>
        <end position="573"/>
    </location>
</feature>
<comment type="subcellular location">
    <subcellularLocation>
        <location evidence="2">Plastid</location>
    </subcellularLocation>
</comment>
<evidence type="ECO:0000256" key="7">
    <source>
        <dbReference type="SAM" id="MobiDB-lite"/>
    </source>
</evidence>
<comment type="function">
    <text evidence="1">Probable ATPase of unknown function. Its presence in a non-photosynthetic plant (Epifagus virginiana) and experiments in tobacco indicate that it has an essential function which is probably not related to photosynthesis.</text>
</comment>
<comment type="similarity">
    <text evidence="3">Belongs to the Ycf2 family.</text>
</comment>
<dbReference type="Pfam" id="PF05695">
    <property type="entry name" value="Ycf2"/>
    <property type="match status" value="2"/>
</dbReference>
<organism evidence="9 10">
    <name type="scientific">Carnegiea gigantea</name>
    <dbReference type="NCBI Taxonomy" id="171969"/>
    <lineage>
        <taxon>Eukaryota</taxon>
        <taxon>Viridiplantae</taxon>
        <taxon>Streptophyta</taxon>
        <taxon>Embryophyta</taxon>
        <taxon>Tracheophyta</taxon>
        <taxon>Spermatophyta</taxon>
        <taxon>Magnoliopsida</taxon>
        <taxon>eudicotyledons</taxon>
        <taxon>Gunneridae</taxon>
        <taxon>Pentapetalae</taxon>
        <taxon>Caryophyllales</taxon>
        <taxon>Cactineae</taxon>
        <taxon>Cactaceae</taxon>
        <taxon>Cactoideae</taxon>
        <taxon>Echinocereeae</taxon>
        <taxon>Carnegiea</taxon>
    </lineage>
</organism>
<dbReference type="PANTHER" id="PTHR33078">
    <property type="entry name" value="PROTEIN YCF2-RELATED"/>
    <property type="match status" value="1"/>
</dbReference>
<accession>A0A9Q1GN25</accession>
<gene>
    <name evidence="9" type="ORF">Cgig2_030338</name>
</gene>
<evidence type="ECO:0000313" key="10">
    <source>
        <dbReference type="Proteomes" id="UP001153076"/>
    </source>
</evidence>
<dbReference type="AlphaFoldDB" id="A0A9Q1GN25"/>
<dbReference type="EMBL" id="JAKOGI010001714">
    <property type="protein sequence ID" value="KAJ8424312.1"/>
    <property type="molecule type" value="Genomic_DNA"/>
</dbReference>
<evidence type="ECO:0000256" key="4">
    <source>
        <dbReference type="ARBA" id="ARBA00022640"/>
    </source>
</evidence>
<evidence type="ECO:0000256" key="6">
    <source>
        <dbReference type="ARBA" id="ARBA00022840"/>
    </source>
</evidence>
<dbReference type="GO" id="GO:0005524">
    <property type="term" value="F:ATP binding"/>
    <property type="evidence" value="ECO:0007669"/>
    <property type="project" value="UniProtKB-KW"/>
</dbReference>
<feature type="domain" description="Ycf2 N-terminal" evidence="8">
    <location>
        <begin position="94"/>
        <end position="257"/>
    </location>
</feature>
<keyword evidence="4" id="KW-0934">Plastid</keyword>
<keyword evidence="6" id="KW-0067">ATP-binding</keyword>
<proteinExistence type="inferred from homology"/>
<sequence length="666" mass="80974">MNRSDRSFEYGIQRDQVGNDTLSHRTIRTYMINQHLSNLKKSKKKWFDPLILISRAERFMNRDPDAYRYKWFNRIKNFQEHFVSKQKCRFQVVNTPIHRSEIHFYELEGPNDQLYNPLLESIGLQFVHLKKLKAFLLDDHDTFQKSKFLINGGTISPFLFNKIPKWIIDSFHTRKNREKSFDNTDSYFSMISHDQNNWLNPVKPFYRSSLISSFYKANRFRFLNNPRHFCCNKRFLFYMEKARINNYDFTYKPQYLVSNIFIPKDFPIRSDLFNEIKDYFRAQGIIYSELRTKKLSNSGMNLWKNWLKQQLINSNYQNAKAPLLLLQNEKENLIKNHKYEVLPYKFLFHEDTKDSYRYRIPFQGNKNKEFSYTNNYNMHKGNLYTKIEPKNYQLAYKFDIYAEIIIDEKEKEIDEEEKEIDEKEKKECLDDKNDIFCHQIYQKRNRSLNLSHQKKNLFDWMEINEEILSHPVSIESWFFPEFVLLYNIHKKKKPWSIPINLLFSEFENFSVNEKKNEKASVNKKKNEKTSVNRKKNEKASVNEKKNKKAIVNRKKNEKASVNRKKNEEDPIDPHFDKKENISIHEDFDYAERKFFNYQMVWNRFVEDSDVLSNIDLGVLMLRLKEHKKRKKLCYNLSEKRRFKSRSNGGEWRYTYEYIARRGNNFY</sequence>
<keyword evidence="5" id="KW-0547">Nucleotide-binding</keyword>
<feature type="domain" description="Ycf2 N-terminal" evidence="8">
    <location>
        <begin position="1"/>
        <end position="93"/>
    </location>
</feature>
<dbReference type="PANTHER" id="PTHR33078:SF110">
    <property type="entry name" value="TRANSLOCON AT THE INNER ENVELOPE MEMBRANE OF CHLOROPLASTS 214"/>
    <property type="match status" value="1"/>
</dbReference>
<keyword evidence="10" id="KW-1185">Reference proteome</keyword>
<evidence type="ECO:0000256" key="3">
    <source>
        <dbReference type="ARBA" id="ARBA00009361"/>
    </source>
</evidence>
<evidence type="ECO:0000256" key="1">
    <source>
        <dbReference type="ARBA" id="ARBA00002329"/>
    </source>
</evidence>
<comment type="caution">
    <text evidence="9">The sequence shown here is derived from an EMBL/GenBank/DDBJ whole genome shotgun (WGS) entry which is preliminary data.</text>
</comment>
<feature type="compositionally biased region" description="Basic residues" evidence="7">
    <location>
        <begin position="521"/>
        <end position="536"/>
    </location>
</feature>
<evidence type="ECO:0000256" key="2">
    <source>
        <dbReference type="ARBA" id="ARBA00004474"/>
    </source>
</evidence>
<dbReference type="GO" id="GO:0009536">
    <property type="term" value="C:plastid"/>
    <property type="evidence" value="ECO:0007669"/>
    <property type="project" value="UniProtKB-SubCell"/>
</dbReference>
<dbReference type="InterPro" id="IPR056777">
    <property type="entry name" value="Ycf2_N"/>
</dbReference>
<protein>
    <recommendedName>
        <fullName evidence="8">Ycf2 N-terminal domain-containing protein</fullName>
    </recommendedName>
</protein>
<evidence type="ECO:0000256" key="5">
    <source>
        <dbReference type="ARBA" id="ARBA00022741"/>
    </source>
</evidence>
<evidence type="ECO:0000313" key="9">
    <source>
        <dbReference type="EMBL" id="KAJ8424312.1"/>
    </source>
</evidence>
<evidence type="ECO:0000259" key="8">
    <source>
        <dbReference type="Pfam" id="PF05695"/>
    </source>
</evidence>
<dbReference type="Proteomes" id="UP001153076">
    <property type="component" value="Unassembled WGS sequence"/>
</dbReference>
<reference evidence="9" key="1">
    <citation type="submission" date="2022-04" db="EMBL/GenBank/DDBJ databases">
        <title>Carnegiea gigantea Genome sequencing and assembly v2.</title>
        <authorList>
            <person name="Copetti D."/>
            <person name="Sanderson M.J."/>
            <person name="Burquez A."/>
            <person name="Wojciechowski M.F."/>
        </authorList>
    </citation>
    <scope>NUCLEOTIDE SEQUENCE</scope>
    <source>
        <strain evidence="9">SGP5-SGP5p</strain>
        <tissue evidence="9">Aerial part</tissue>
    </source>
</reference>
<dbReference type="OrthoDB" id="1669967at2759"/>
<feature type="compositionally biased region" description="Basic residues" evidence="7">
    <location>
        <begin position="545"/>
        <end position="556"/>
    </location>
</feature>
<feature type="compositionally biased region" description="Basic and acidic residues" evidence="7">
    <location>
        <begin position="557"/>
        <end position="573"/>
    </location>
</feature>
<name>A0A9Q1GN25_9CARY</name>